<dbReference type="RefSeq" id="WP_021680405.1">
    <property type="nucleotide sequence ID" value="NZ_KI260289.1"/>
</dbReference>
<dbReference type="Pfam" id="PF13240">
    <property type="entry name" value="Zn_Ribbon_1"/>
    <property type="match status" value="1"/>
</dbReference>
<evidence type="ECO:0000313" key="5">
    <source>
        <dbReference type="Proteomes" id="UP000016662"/>
    </source>
</evidence>
<evidence type="ECO:0000259" key="2">
    <source>
        <dbReference type="Pfam" id="PF13240"/>
    </source>
</evidence>
<evidence type="ECO:0000259" key="3">
    <source>
        <dbReference type="Pfam" id="PF14018"/>
    </source>
</evidence>
<feature type="transmembrane region" description="Helical" evidence="1">
    <location>
        <begin position="142"/>
        <end position="161"/>
    </location>
</feature>
<dbReference type="InterPro" id="IPR025328">
    <property type="entry name" value="DUF4234"/>
</dbReference>
<comment type="caution">
    <text evidence="4">The sequence shown here is derived from an EMBL/GenBank/DDBJ whole genome shotgun (WGS) entry which is preliminary data.</text>
</comment>
<feature type="transmembrane region" description="Helical" evidence="1">
    <location>
        <begin position="63"/>
        <end position="83"/>
    </location>
</feature>
<dbReference type="AlphaFoldDB" id="U2K537"/>
<evidence type="ECO:0000313" key="4">
    <source>
        <dbReference type="EMBL" id="ERJ93596.1"/>
    </source>
</evidence>
<dbReference type="Proteomes" id="UP000016662">
    <property type="component" value="Unassembled WGS sequence"/>
</dbReference>
<dbReference type="PATRIC" id="fig|411473.3.peg.1860"/>
<dbReference type="HOGENOM" id="CLU_094908_0_0_9"/>
<keyword evidence="1" id="KW-0472">Membrane</keyword>
<dbReference type="eggNOG" id="COG4640">
    <property type="taxonomic scope" value="Bacteria"/>
</dbReference>
<dbReference type="STRING" id="411473.RUMCAL_02249"/>
<proteinExistence type="predicted"/>
<dbReference type="InterPro" id="IPR026870">
    <property type="entry name" value="Zinc_ribbon_dom"/>
</dbReference>
<evidence type="ECO:0000256" key="1">
    <source>
        <dbReference type="SAM" id="Phobius"/>
    </source>
</evidence>
<keyword evidence="1" id="KW-0812">Transmembrane</keyword>
<accession>U2K537</accession>
<name>U2K537_9FIRM</name>
<dbReference type="Pfam" id="PF14018">
    <property type="entry name" value="DUF4234"/>
    <property type="match status" value="1"/>
</dbReference>
<dbReference type="OrthoDB" id="192868at2"/>
<feature type="domain" description="DUF4234" evidence="3">
    <location>
        <begin position="61"/>
        <end position="129"/>
    </location>
</feature>
<sequence length="169" mass="17996">MICPKCGSNNSDGTAFCASCGAPLSNEAPTPNGAVPNNNVPPQTPPPVFNGNPYGGPIEQRNIALCIILSIVTCGIYGLYWIYKLTEDVNKLTGDPNATSGGMVILLSIITCNVYMWYWLYKQGDAIDQVKASRGLSSGNSGILYLILAIFGLGIVSYALMQNELNQLA</sequence>
<evidence type="ECO:0008006" key="6">
    <source>
        <dbReference type="Google" id="ProtNLM"/>
    </source>
</evidence>
<feature type="transmembrane region" description="Helical" evidence="1">
    <location>
        <begin position="103"/>
        <end position="121"/>
    </location>
</feature>
<protein>
    <recommendedName>
        <fullName evidence="6">DUF4234 domain-containing protein</fullName>
    </recommendedName>
</protein>
<organism evidence="4 5">
    <name type="scientific">Ruminococcus callidus ATCC 27760</name>
    <dbReference type="NCBI Taxonomy" id="411473"/>
    <lineage>
        <taxon>Bacteria</taxon>
        <taxon>Bacillati</taxon>
        <taxon>Bacillota</taxon>
        <taxon>Clostridia</taxon>
        <taxon>Eubacteriales</taxon>
        <taxon>Oscillospiraceae</taxon>
        <taxon>Ruminococcus</taxon>
    </lineage>
</organism>
<reference evidence="4 5" key="1">
    <citation type="submission" date="2013-07" db="EMBL/GenBank/DDBJ databases">
        <authorList>
            <person name="Weinstock G."/>
            <person name="Sodergren E."/>
            <person name="Wylie T."/>
            <person name="Fulton L."/>
            <person name="Fulton R."/>
            <person name="Fronick C."/>
            <person name="O'Laughlin M."/>
            <person name="Godfrey J."/>
            <person name="Miner T."/>
            <person name="Herter B."/>
            <person name="Appelbaum E."/>
            <person name="Cordes M."/>
            <person name="Lek S."/>
            <person name="Wollam A."/>
            <person name="Pepin K.H."/>
            <person name="Palsikar V.B."/>
            <person name="Mitreva M."/>
            <person name="Wilson R.K."/>
        </authorList>
    </citation>
    <scope>NUCLEOTIDE SEQUENCE [LARGE SCALE GENOMIC DNA]</scope>
    <source>
        <strain evidence="4 5">ATCC 27760</strain>
    </source>
</reference>
<feature type="domain" description="Zinc-ribbon" evidence="2">
    <location>
        <begin position="3"/>
        <end position="24"/>
    </location>
</feature>
<keyword evidence="5" id="KW-1185">Reference proteome</keyword>
<gene>
    <name evidence="4" type="ORF">RUMCAL_02249</name>
</gene>
<dbReference type="EMBL" id="AWVF01000278">
    <property type="protein sequence ID" value="ERJ93596.1"/>
    <property type="molecule type" value="Genomic_DNA"/>
</dbReference>
<keyword evidence="1" id="KW-1133">Transmembrane helix</keyword>